<protein>
    <submittedName>
        <fullName evidence="1">Uncharacterized protein</fullName>
    </submittedName>
</protein>
<dbReference type="Gene3D" id="1.10.10.10">
    <property type="entry name" value="Winged helix-like DNA-binding domain superfamily/Winged helix DNA-binding domain"/>
    <property type="match status" value="1"/>
</dbReference>
<dbReference type="AlphaFoldDB" id="A0A1J5QUG2"/>
<proteinExistence type="predicted"/>
<dbReference type="InterPro" id="IPR036390">
    <property type="entry name" value="WH_DNA-bd_sf"/>
</dbReference>
<comment type="caution">
    <text evidence="1">The sequence shown here is derived from an EMBL/GenBank/DDBJ whole genome shotgun (WGS) entry which is preliminary data.</text>
</comment>
<sequence length="335" mass="38182">MSIPKIPTLSHAERMALSHEKQLRVLRFLASGEQWTTVPITSQLLGLSERSTGRTINQLERQGFVQTQKVQIASGKSITGTLLVGITHAGMVRAGLPESALRPFDFRKVGALTMAHHIQTQRARLAAEAFGWDKWISGRLLYGRDWAAVPDAVVIDQSGKKYAIEIERTIKDKKDYRSLIARHLANIRDGHYKYVAYLVSPDMCPGFKKLFFGITYLVWKGKQIEFLDRHKEKFAIASWDEFPKNINFASPVDGEVGVDDSFHWERVRDDYFVSMRGSYEMVVERPTSYGPDAETGYIWRIFLHEDQVHMSPGRFPSHAEARRAAEGFALLHLKF</sequence>
<accession>A0A1J5QUG2</accession>
<dbReference type="SUPFAM" id="SSF46785">
    <property type="entry name" value="Winged helix' DNA-binding domain"/>
    <property type="match status" value="1"/>
</dbReference>
<dbReference type="EMBL" id="MLJW01000450">
    <property type="protein sequence ID" value="OIQ86946.1"/>
    <property type="molecule type" value="Genomic_DNA"/>
</dbReference>
<evidence type="ECO:0000313" key="1">
    <source>
        <dbReference type="EMBL" id="OIQ86946.1"/>
    </source>
</evidence>
<dbReference type="InterPro" id="IPR036388">
    <property type="entry name" value="WH-like_DNA-bd_sf"/>
</dbReference>
<reference evidence="1" key="1">
    <citation type="submission" date="2016-10" db="EMBL/GenBank/DDBJ databases">
        <title>Sequence of Gallionella enrichment culture.</title>
        <authorList>
            <person name="Poehlein A."/>
            <person name="Muehling M."/>
            <person name="Daniel R."/>
        </authorList>
    </citation>
    <scope>NUCLEOTIDE SEQUENCE</scope>
</reference>
<organism evidence="1">
    <name type="scientific">mine drainage metagenome</name>
    <dbReference type="NCBI Taxonomy" id="410659"/>
    <lineage>
        <taxon>unclassified sequences</taxon>
        <taxon>metagenomes</taxon>
        <taxon>ecological metagenomes</taxon>
    </lineage>
</organism>
<name>A0A1J5QUG2_9ZZZZ</name>
<gene>
    <name evidence="1" type="ORF">GALL_312050</name>
</gene>